<comment type="subcellular location">
    <subcellularLocation>
        <location evidence="1">Endomembrane system</location>
        <topology evidence="1">Multi-pass membrane protein</topology>
    </subcellularLocation>
    <subcellularLocation>
        <location evidence="2">Golgi apparatus membrane</location>
    </subcellularLocation>
</comment>
<dbReference type="AlphaFoldDB" id="A0A1E3PQU2"/>
<dbReference type="InterPro" id="IPR003689">
    <property type="entry name" value="ZIP"/>
</dbReference>
<dbReference type="GO" id="GO:0000139">
    <property type="term" value="C:Golgi membrane"/>
    <property type="evidence" value="ECO:0007669"/>
    <property type="project" value="UniProtKB-SubCell"/>
</dbReference>
<keyword evidence="4 8" id="KW-1133">Transmembrane helix</keyword>
<feature type="transmembrane region" description="Helical" evidence="8">
    <location>
        <begin position="260"/>
        <end position="280"/>
    </location>
</feature>
<keyword evidence="6 8" id="KW-0472">Membrane</keyword>
<accession>A0A1E3PQU2</accession>
<evidence type="ECO:0008006" key="11">
    <source>
        <dbReference type="Google" id="ProtNLM"/>
    </source>
</evidence>
<feature type="compositionally biased region" description="Polar residues" evidence="7">
    <location>
        <begin position="47"/>
        <end position="65"/>
    </location>
</feature>
<dbReference type="Pfam" id="PF02535">
    <property type="entry name" value="Zip"/>
    <property type="match status" value="1"/>
</dbReference>
<evidence type="ECO:0000256" key="2">
    <source>
        <dbReference type="ARBA" id="ARBA00004394"/>
    </source>
</evidence>
<evidence type="ECO:0000256" key="5">
    <source>
        <dbReference type="ARBA" id="ARBA00023034"/>
    </source>
</evidence>
<sequence length="330" mass="34303">MSGLVNLLLLCLLMGIGALGMGILVSTALVVIIPEGVETLYSVTHTVSTGSPSMSSKGDNAQTRNSDGDENGDNSSVIGLALLFGFLLIYRRRVGMGSKGGNNDGFLPISVDIAMLRMERSNVNQGSLTDPSVTEQARPAGSPNMSPTSSLLASTSTSTTIGLVIHAIADGIALGSAVASDNAALETVVFFAIIIHKAPASFGLSAVLLRDANLTVNQVKARLVTFAAAAPVGAILTYIMILFLSKVDGGGATIASPLAIQYWTGVLLLFSGGTFLYVSVHVMQEIQSNQSSDSNEVIGGHNHSARMSDIDFVCSFVGMLLPLLTLLINE</sequence>
<feature type="transmembrane region" description="Helical" evidence="8">
    <location>
        <begin position="221"/>
        <end position="245"/>
    </location>
</feature>
<evidence type="ECO:0000256" key="1">
    <source>
        <dbReference type="ARBA" id="ARBA00004127"/>
    </source>
</evidence>
<organism evidence="9 10">
    <name type="scientific">Nadsonia fulvescens var. elongata DSM 6958</name>
    <dbReference type="NCBI Taxonomy" id="857566"/>
    <lineage>
        <taxon>Eukaryota</taxon>
        <taxon>Fungi</taxon>
        <taxon>Dikarya</taxon>
        <taxon>Ascomycota</taxon>
        <taxon>Saccharomycotina</taxon>
        <taxon>Dipodascomycetes</taxon>
        <taxon>Dipodascales</taxon>
        <taxon>Dipodascales incertae sedis</taxon>
        <taxon>Nadsonia</taxon>
    </lineage>
</organism>
<keyword evidence="3 8" id="KW-0812">Transmembrane</keyword>
<feature type="transmembrane region" description="Helical" evidence="8">
    <location>
        <begin position="151"/>
        <end position="169"/>
    </location>
</feature>
<evidence type="ECO:0000256" key="8">
    <source>
        <dbReference type="SAM" id="Phobius"/>
    </source>
</evidence>
<dbReference type="PANTHER" id="PTHR16133:SF0">
    <property type="entry name" value="ZINC_IRON REGULATED TRANSPORTER-RELATED PROTEIN 102B, ISOFORM E"/>
    <property type="match status" value="1"/>
</dbReference>
<dbReference type="EMBL" id="KV454406">
    <property type="protein sequence ID" value="ODQ67796.1"/>
    <property type="molecule type" value="Genomic_DNA"/>
</dbReference>
<evidence type="ECO:0000256" key="3">
    <source>
        <dbReference type="ARBA" id="ARBA00022692"/>
    </source>
</evidence>
<evidence type="ECO:0000313" key="9">
    <source>
        <dbReference type="EMBL" id="ODQ67796.1"/>
    </source>
</evidence>
<dbReference type="Proteomes" id="UP000095009">
    <property type="component" value="Unassembled WGS sequence"/>
</dbReference>
<evidence type="ECO:0000256" key="6">
    <source>
        <dbReference type="ARBA" id="ARBA00023136"/>
    </source>
</evidence>
<reference evidence="9 10" key="1">
    <citation type="journal article" date="2016" name="Proc. Natl. Acad. Sci. U.S.A.">
        <title>Comparative genomics of biotechnologically important yeasts.</title>
        <authorList>
            <person name="Riley R."/>
            <person name="Haridas S."/>
            <person name="Wolfe K.H."/>
            <person name="Lopes M.R."/>
            <person name="Hittinger C.T."/>
            <person name="Goeker M."/>
            <person name="Salamov A.A."/>
            <person name="Wisecaver J.H."/>
            <person name="Long T.M."/>
            <person name="Calvey C.H."/>
            <person name="Aerts A.L."/>
            <person name="Barry K.W."/>
            <person name="Choi C."/>
            <person name="Clum A."/>
            <person name="Coughlan A.Y."/>
            <person name="Deshpande S."/>
            <person name="Douglass A.P."/>
            <person name="Hanson S.J."/>
            <person name="Klenk H.-P."/>
            <person name="LaButti K.M."/>
            <person name="Lapidus A."/>
            <person name="Lindquist E.A."/>
            <person name="Lipzen A.M."/>
            <person name="Meier-Kolthoff J.P."/>
            <person name="Ohm R.A."/>
            <person name="Otillar R.P."/>
            <person name="Pangilinan J.L."/>
            <person name="Peng Y."/>
            <person name="Rokas A."/>
            <person name="Rosa C.A."/>
            <person name="Scheuner C."/>
            <person name="Sibirny A.A."/>
            <person name="Slot J.C."/>
            <person name="Stielow J.B."/>
            <person name="Sun H."/>
            <person name="Kurtzman C.P."/>
            <person name="Blackwell M."/>
            <person name="Grigoriev I.V."/>
            <person name="Jeffries T.W."/>
        </authorList>
    </citation>
    <scope>NUCLEOTIDE SEQUENCE [LARGE SCALE GENOMIC DNA]</scope>
    <source>
        <strain evidence="9 10">DSM 6958</strain>
    </source>
</reference>
<feature type="compositionally biased region" description="Polar residues" evidence="7">
    <location>
        <begin position="124"/>
        <end position="135"/>
    </location>
</feature>
<evidence type="ECO:0000256" key="7">
    <source>
        <dbReference type="SAM" id="MobiDB-lite"/>
    </source>
</evidence>
<feature type="transmembrane region" description="Helical" evidence="8">
    <location>
        <begin position="310"/>
        <end position="328"/>
    </location>
</feature>
<feature type="transmembrane region" description="Helical" evidence="8">
    <location>
        <begin position="189"/>
        <end position="209"/>
    </location>
</feature>
<feature type="transmembrane region" description="Helical" evidence="8">
    <location>
        <begin position="7"/>
        <end position="33"/>
    </location>
</feature>
<feature type="region of interest" description="Disordered" evidence="7">
    <location>
        <begin position="124"/>
        <end position="151"/>
    </location>
</feature>
<dbReference type="PANTHER" id="PTHR16133">
    <property type="entry name" value="SOLUTE CARRIER FAMILY 39 ZINC TRANSPORTER , MEMBER 9-RELATED"/>
    <property type="match status" value="1"/>
</dbReference>
<proteinExistence type="predicted"/>
<feature type="transmembrane region" description="Helical" evidence="8">
    <location>
        <begin position="74"/>
        <end position="90"/>
    </location>
</feature>
<keyword evidence="5" id="KW-0333">Golgi apparatus</keyword>
<dbReference type="GO" id="GO:0006829">
    <property type="term" value="P:zinc ion transport"/>
    <property type="evidence" value="ECO:0007669"/>
    <property type="project" value="InterPro"/>
</dbReference>
<dbReference type="OrthoDB" id="19859at2759"/>
<feature type="region of interest" description="Disordered" evidence="7">
    <location>
        <begin position="47"/>
        <end position="72"/>
    </location>
</feature>
<protein>
    <recommendedName>
        <fullName evidence="11">Zinc/iron permease</fullName>
    </recommendedName>
</protein>
<dbReference type="GO" id="GO:0046873">
    <property type="term" value="F:metal ion transmembrane transporter activity"/>
    <property type="evidence" value="ECO:0007669"/>
    <property type="project" value="InterPro"/>
</dbReference>
<name>A0A1E3PQU2_9ASCO</name>
<evidence type="ECO:0000256" key="4">
    <source>
        <dbReference type="ARBA" id="ARBA00022989"/>
    </source>
</evidence>
<dbReference type="STRING" id="857566.A0A1E3PQU2"/>
<dbReference type="InterPro" id="IPR045891">
    <property type="entry name" value="ZIP9"/>
</dbReference>
<evidence type="ECO:0000313" key="10">
    <source>
        <dbReference type="Proteomes" id="UP000095009"/>
    </source>
</evidence>
<keyword evidence="10" id="KW-1185">Reference proteome</keyword>
<gene>
    <name evidence="9" type="ORF">NADFUDRAFT_39212</name>
</gene>